<feature type="transmembrane region" description="Helical" evidence="6">
    <location>
        <begin position="251"/>
        <end position="270"/>
    </location>
</feature>
<dbReference type="InterPro" id="IPR000719">
    <property type="entry name" value="Prot_kinase_dom"/>
</dbReference>
<dbReference type="STRING" id="1293036.GCA_001315825_01981"/>
<feature type="transmembrane region" description="Helical" evidence="6">
    <location>
        <begin position="170"/>
        <end position="189"/>
    </location>
</feature>
<feature type="transmembrane region" description="Helical" evidence="6">
    <location>
        <begin position="92"/>
        <end position="113"/>
    </location>
</feature>
<feature type="domain" description="Protein kinase" evidence="7">
    <location>
        <begin position="450"/>
        <end position="765"/>
    </location>
</feature>
<dbReference type="AlphaFoldDB" id="A0A2U9IVK8"/>
<protein>
    <submittedName>
        <fullName evidence="8">Protein kinase</fullName>
    </submittedName>
</protein>
<keyword evidence="6" id="KW-1133">Transmembrane helix</keyword>
<keyword evidence="9" id="KW-1185">Reference proteome</keyword>
<keyword evidence="6" id="KW-0472">Membrane</keyword>
<dbReference type="GO" id="GO:0005524">
    <property type="term" value="F:ATP binding"/>
    <property type="evidence" value="ECO:0007669"/>
    <property type="project" value="UniProtKB-KW"/>
</dbReference>
<name>A0A2U9IVK8_9CREN</name>
<evidence type="ECO:0000259" key="7">
    <source>
        <dbReference type="PROSITE" id="PS50011"/>
    </source>
</evidence>
<dbReference type="InterPro" id="IPR008271">
    <property type="entry name" value="Ser/Thr_kinase_AS"/>
</dbReference>
<feature type="transmembrane region" description="Helical" evidence="6">
    <location>
        <begin position="12"/>
        <end position="33"/>
    </location>
</feature>
<dbReference type="PANTHER" id="PTHR43671">
    <property type="entry name" value="SERINE/THREONINE-PROTEIN KINASE NEK"/>
    <property type="match status" value="1"/>
</dbReference>
<comment type="similarity">
    <text evidence="1">Belongs to the protein kinase superfamily. NEK Ser/Thr protein kinase family. NIMA subfamily.</text>
</comment>
<dbReference type="OrthoDB" id="41005at2157"/>
<evidence type="ECO:0000256" key="2">
    <source>
        <dbReference type="ARBA" id="ARBA00022679"/>
    </source>
</evidence>
<dbReference type="PROSITE" id="PS50011">
    <property type="entry name" value="PROTEIN_KINASE_DOM"/>
    <property type="match status" value="1"/>
</dbReference>
<keyword evidence="5" id="KW-0067">ATP-binding</keyword>
<dbReference type="PROSITE" id="PS00108">
    <property type="entry name" value="PROTEIN_KINASE_ST"/>
    <property type="match status" value="1"/>
</dbReference>
<reference evidence="8" key="1">
    <citation type="submission" date="2018-05" db="EMBL/GenBank/DDBJ databases">
        <title>Complete Genome Sequences of Extremely Thermoacidophilic, Metal-Mobilizing Type-Strain Members of the Archaeal Family Sulfolobaceae: Acidianus brierleyi DSM-1651T, Acidianus sulfidivorans DSM-18786T, Metallosphaera hakonensis DSM-7519T, and Metallosphaera prunae DSM-10039T.</title>
        <authorList>
            <person name="Counts J.A."/>
            <person name="Kelly R.M."/>
        </authorList>
    </citation>
    <scope>NUCLEOTIDE SEQUENCE [LARGE SCALE GENOMIC DNA]</scope>
    <source>
        <strain evidence="8">HO1-1</strain>
    </source>
</reference>
<dbReference type="KEGG" id="mhk:DFR87_09635"/>
<evidence type="ECO:0000256" key="3">
    <source>
        <dbReference type="ARBA" id="ARBA00022741"/>
    </source>
</evidence>
<feature type="transmembrane region" description="Helical" evidence="6">
    <location>
        <begin position="45"/>
        <end position="61"/>
    </location>
</feature>
<evidence type="ECO:0000256" key="6">
    <source>
        <dbReference type="SAM" id="Phobius"/>
    </source>
</evidence>
<evidence type="ECO:0000256" key="4">
    <source>
        <dbReference type="ARBA" id="ARBA00022777"/>
    </source>
</evidence>
<dbReference type="SMART" id="SM00220">
    <property type="entry name" value="S_TKc"/>
    <property type="match status" value="1"/>
</dbReference>
<dbReference type="InterPro" id="IPR050660">
    <property type="entry name" value="NEK_Ser/Thr_kinase"/>
</dbReference>
<dbReference type="SUPFAM" id="SSF56112">
    <property type="entry name" value="Protein kinase-like (PK-like)"/>
    <property type="match status" value="1"/>
</dbReference>
<feature type="transmembrane region" description="Helical" evidence="6">
    <location>
        <begin position="226"/>
        <end position="244"/>
    </location>
</feature>
<evidence type="ECO:0000313" key="9">
    <source>
        <dbReference type="Proteomes" id="UP000247586"/>
    </source>
</evidence>
<sequence length="769" mass="84315">MKLSYRALAKWSSALKVIGSVMAIALTALHFYLDPGLLTTTFSRVILVLLFFVLIALASTLKHSLKAYGLAISVWLAIFLPVYTYLGGASSLSLAISLVASFLLLVIPGILYSYRGSWRIFVISFFLYVILVLPLVIYLFLGNKFVTALESARTGNLSSIAQLLLSQNPLGLSFVLPVLGLVSFLMLSYSPGVKPFQALRSVGLTYPAIPILGSLFLYVMEGKIDLSVLVFAVGSLVTIPLSLVPRFKRNFVPLGLFTSTASMILGGLLYSISPSFLLTSLMTIGAGGSVIPRGLTDPDKVMTKLVESIRIKKFNMAKRYVSFLESVGYSTSSIACSFARSKNCAGVLWLMDNYDVKYDTCQNLREFADCIISSGRLPSRLDPLLVALNQRDKEYAEKLAGLVLAKAQDERTRDTAKRIISGAPTQEKLKLPSLDQWDPNLWVNREIYGYTVKKVVGKGGTAYVLLAERGGSRYAVKVPLLTPTSSGQTRLSRTTFADLAGESSKLQEISAKTEDMVTLFGVFVDRTSIKEILSGKVEVYLKSPPAMVMEFMGGGDVESLLKEQAVFYSEKWNRIVAFIVLRVARALDVVHREGYVHLDVKTRNIFFSSPPGRSGEEVLENLTSGRVRAKLGDLGASRKIGGTIDQYTSEYCPVDQVQAMLLRGGAQPSMDVYALGATAYKMLTGETLNPPEVVQLMDGAVDEYLRRGNFSSMLDQANAIYQRFYSSLTVPGNPELANVVRMMVNPDPNRRPTAGQVVSYLERALKSMG</sequence>
<keyword evidence="2" id="KW-0808">Transferase</keyword>
<evidence type="ECO:0000256" key="1">
    <source>
        <dbReference type="ARBA" id="ARBA00010886"/>
    </source>
</evidence>
<dbReference type="EMBL" id="CP029287">
    <property type="protein sequence ID" value="AWR99907.1"/>
    <property type="molecule type" value="Genomic_DNA"/>
</dbReference>
<dbReference type="InterPro" id="IPR011009">
    <property type="entry name" value="Kinase-like_dom_sf"/>
</dbReference>
<gene>
    <name evidence="8" type="ORF">DFR87_09635</name>
</gene>
<dbReference type="InterPro" id="IPR017441">
    <property type="entry name" value="Protein_kinase_ATP_BS"/>
</dbReference>
<evidence type="ECO:0000313" key="8">
    <source>
        <dbReference type="EMBL" id="AWR99907.1"/>
    </source>
</evidence>
<accession>A0A2U9IVK8</accession>
<dbReference type="Pfam" id="PF00069">
    <property type="entry name" value="Pkinase"/>
    <property type="match status" value="1"/>
</dbReference>
<feature type="transmembrane region" description="Helical" evidence="6">
    <location>
        <begin position="120"/>
        <end position="141"/>
    </location>
</feature>
<feature type="transmembrane region" description="Helical" evidence="6">
    <location>
        <begin position="201"/>
        <end position="220"/>
    </location>
</feature>
<feature type="transmembrane region" description="Helical" evidence="6">
    <location>
        <begin position="68"/>
        <end position="86"/>
    </location>
</feature>
<organism evidence="8 9">
    <name type="scientific">Metallosphaera hakonensis JCM 8857 = DSM 7519</name>
    <dbReference type="NCBI Taxonomy" id="1293036"/>
    <lineage>
        <taxon>Archaea</taxon>
        <taxon>Thermoproteota</taxon>
        <taxon>Thermoprotei</taxon>
        <taxon>Sulfolobales</taxon>
        <taxon>Sulfolobaceae</taxon>
        <taxon>Metallosphaera</taxon>
    </lineage>
</organism>
<dbReference type="Gene3D" id="1.10.510.10">
    <property type="entry name" value="Transferase(Phosphotransferase) domain 1"/>
    <property type="match status" value="1"/>
</dbReference>
<dbReference type="PANTHER" id="PTHR43671:SF106">
    <property type="entry name" value="NIMA-LIKE KINASE"/>
    <property type="match status" value="1"/>
</dbReference>
<dbReference type="RefSeq" id="WP_054836897.1">
    <property type="nucleotide sequence ID" value="NZ_BBBA01000013.1"/>
</dbReference>
<keyword evidence="4 8" id="KW-0418">Kinase</keyword>
<evidence type="ECO:0000256" key="5">
    <source>
        <dbReference type="ARBA" id="ARBA00022840"/>
    </source>
</evidence>
<dbReference type="GO" id="GO:0004674">
    <property type="term" value="F:protein serine/threonine kinase activity"/>
    <property type="evidence" value="ECO:0007669"/>
    <property type="project" value="TreeGrafter"/>
</dbReference>
<keyword evidence="3" id="KW-0547">Nucleotide-binding</keyword>
<dbReference type="Proteomes" id="UP000247586">
    <property type="component" value="Chromosome"/>
</dbReference>
<dbReference type="GeneID" id="36835603"/>
<proteinExistence type="inferred from homology"/>
<dbReference type="PROSITE" id="PS00107">
    <property type="entry name" value="PROTEIN_KINASE_ATP"/>
    <property type="match status" value="1"/>
</dbReference>
<keyword evidence="6" id="KW-0812">Transmembrane</keyword>